<name>A0A482XNN1_LAOST</name>
<gene>
    <name evidence="2" type="ORF">LSTR_LSTR015638</name>
</gene>
<organism evidence="2 3">
    <name type="scientific">Laodelphax striatellus</name>
    <name type="common">Small brown planthopper</name>
    <name type="synonym">Delphax striatella</name>
    <dbReference type="NCBI Taxonomy" id="195883"/>
    <lineage>
        <taxon>Eukaryota</taxon>
        <taxon>Metazoa</taxon>
        <taxon>Ecdysozoa</taxon>
        <taxon>Arthropoda</taxon>
        <taxon>Hexapoda</taxon>
        <taxon>Insecta</taxon>
        <taxon>Pterygota</taxon>
        <taxon>Neoptera</taxon>
        <taxon>Paraneoptera</taxon>
        <taxon>Hemiptera</taxon>
        <taxon>Auchenorrhyncha</taxon>
        <taxon>Fulgoroidea</taxon>
        <taxon>Delphacidae</taxon>
        <taxon>Criomorphinae</taxon>
        <taxon>Laodelphax</taxon>
    </lineage>
</organism>
<keyword evidence="1" id="KW-0472">Membrane</keyword>
<dbReference type="AlphaFoldDB" id="A0A482XNN1"/>
<evidence type="ECO:0000313" key="3">
    <source>
        <dbReference type="Proteomes" id="UP000291343"/>
    </source>
</evidence>
<keyword evidence="1" id="KW-0812">Transmembrane</keyword>
<comment type="caution">
    <text evidence="2">The sequence shown here is derived from an EMBL/GenBank/DDBJ whole genome shotgun (WGS) entry which is preliminary data.</text>
</comment>
<reference evidence="2 3" key="1">
    <citation type="journal article" date="2017" name="Gigascience">
        <title>Genome sequence of the small brown planthopper, Laodelphax striatellus.</title>
        <authorList>
            <person name="Zhu J."/>
            <person name="Jiang F."/>
            <person name="Wang X."/>
            <person name="Yang P."/>
            <person name="Bao Y."/>
            <person name="Zhao W."/>
            <person name="Wang W."/>
            <person name="Lu H."/>
            <person name="Wang Q."/>
            <person name="Cui N."/>
            <person name="Li J."/>
            <person name="Chen X."/>
            <person name="Luo L."/>
            <person name="Yu J."/>
            <person name="Kang L."/>
            <person name="Cui F."/>
        </authorList>
    </citation>
    <scope>NUCLEOTIDE SEQUENCE [LARGE SCALE GENOMIC DNA]</scope>
    <source>
        <strain evidence="2">Lst14</strain>
    </source>
</reference>
<sequence length="80" mass="8576">MESAAESFPAGPAVGPSSMSVFLFLLGSVATLWYVYFRMSRRRLYECAATLPGPDGLPIIGSALELMGGPEGFETNGWEN</sequence>
<dbReference type="STRING" id="195883.A0A482XNN1"/>
<dbReference type="EMBL" id="QKKF02005126">
    <property type="protein sequence ID" value="RZF46998.1"/>
    <property type="molecule type" value="Genomic_DNA"/>
</dbReference>
<proteinExistence type="predicted"/>
<dbReference type="InParanoid" id="A0A482XNN1"/>
<accession>A0A482XNN1</accession>
<keyword evidence="3" id="KW-1185">Reference proteome</keyword>
<evidence type="ECO:0000313" key="2">
    <source>
        <dbReference type="EMBL" id="RZF46998.1"/>
    </source>
</evidence>
<keyword evidence="1" id="KW-1133">Transmembrane helix</keyword>
<evidence type="ECO:0000256" key="1">
    <source>
        <dbReference type="SAM" id="Phobius"/>
    </source>
</evidence>
<protein>
    <submittedName>
        <fullName evidence="2">Uncharacterized protein</fullName>
    </submittedName>
</protein>
<feature type="transmembrane region" description="Helical" evidence="1">
    <location>
        <begin position="20"/>
        <end position="37"/>
    </location>
</feature>
<dbReference type="Proteomes" id="UP000291343">
    <property type="component" value="Unassembled WGS sequence"/>
</dbReference>